<evidence type="ECO:0000313" key="4">
    <source>
        <dbReference type="EMBL" id="KAI9184919.1"/>
    </source>
</evidence>
<organism evidence="4 5">
    <name type="scientific">Acer negundo</name>
    <name type="common">Box elder</name>
    <dbReference type="NCBI Taxonomy" id="4023"/>
    <lineage>
        <taxon>Eukaryota</taxon>
        <taxon>Viridiplantae</taxon>
        <taxon>Streptophyta</taxon>
        <taxon>Embryophyta</taxon>
        <taxon>Tracheophyta</taxon>
        <taxon>Spermatophyta</taxon>
        <taxon>Magnoliopsida</taxon>
        <taxon>eudicotyledons</taxon>
        <taxon>Gunneridae</taxon>
        <taxon>Pentapetalae</taxon>
        <taxon>rosids</taxon>
        <taxon>malvids</taxon>
        <taxon>Sapindales</taxon>
        <taxon>Sapindaceae</taxon>
        <taxon>Hippocastanoideae</taxon>
        <taxon>Acereae</taxon>
        <taxon>Acer</taxon>
    </lineage>
</organism>
<protein>
    <submittedName>
        <fullName evidence="4">Uncharacterized protein</fullName>
    </submittedName>
</protein>
<comment type="caution">
    <text evidence="4">The sequence shown here is derived from an EMBL/GenBank/DDBJ whole genome shotgun (WGS) entry which is preliminary data.</text>
</comment>
<comment type="similarity">
    <text evidence="3">Belongs to the GRAS family.</text>
</comment>
<feature type="short sequence motif" description="LXXLL motif" evidence="3">
    <location>
        <begin position="111"/>
        <end position="115"/>
    </location>
</feature>
<name>A0AAD5J2I6_ACENE</name>
<dbReference type="PANTHER" id="PTHR31636">
    <property type="entry name" value="OSJNBA0084A10.13 PROTEIN-RELATED"/>
    <property type="match status" value="1"/>
</dbReference>
<reference evidence="4" key="2">
    <citation type="submission" date="2023-02" db="EMBL/GenBank/DDBJ databases">
        <authorList>
            <person name="Swenson N.G."/>
            <person name="Wegrzyn J.L."/>
            <person name="Mcevoy S.L."/>
        </authorList>
    </citation>
    <scope>NUCLEOTIDE SEQUENCE</scope>
    <source>
        <strain evidence="4">91603</strain>
        <tissue evidence="4">Leaf</tissue>
    </source>
</reference>
<gene>
    <name evidence="4" type="ORF">LWI28_002475</name>
</gene>
<keyword evidence="2" id="KW-0804">Transcription</keyword>
<dbReference type="PROSITE" id="PS50985">
    <property type="entry name" value="GRAS"/>
    <property type="match status" value="1"/>
</dbReference>
<dbReference type="Proteomes" id="UP001064489">
    <property type="component" value="Chromosome 3"/>
</dbReference>
<dbReference type="Pfam" id="PF03514">
    <property type="entry name" value="GRAS"/>
    <property type="match status" value="1"/>
</dbReference>
<evidence type="ECO:0000313" key="5">
    <source>
        <dbReference type="Proteomes" id="UP001064489"/>
    </source>
</evidence>
<keyword evidence="5" id="KW-1185">Reference proteome</keyword>
<feature type="region of interest" description="SAW" evidence="3">
    <location>
        <begin position="161"/>
        <end position="168"/>
    </location>
</feature>
<evidence type="ECO:0000256" key="2">
    <source>
        <dbReference type="ARBA" id="ARBA00023163"/>
    </source>
</evidence>
<comment type="caution">
    <text evidence="3">Lacks conserved residue(s) required for the propagation of feature annotation.</text>
</comment>
<evidence type="ECO:0000256" key="1">
    <source>
        <dbReference type="ARBA" id="ARBA00023015"/>
    </source>
</evidence>
<accession>A0AAD5J2I6</accession>
<dbReference type="EMBL" id="JAJSOW010000100">
    <property type="protein sequence ID" value="KAI9184919.1"/>
    <property type="molecule type" value="Genomic_DNA"/>
</dbReference>
<dbReference type="InterPro" id="IPR005202">
    <property type="entry name" value="TF_GRAS"/>
</dbReference>
<evidence type="ECO:0000256" key="3">
    <source>
        <dbReference type="PROSITE-ProRule" id="PRU01191"/>
    </source>
</evidence>
<reference evidence="4" key="1">
    <citation type="journal article" date="2022" name="Plant J.">
        <title>Strategies of tolerance reflected in two North American maple genomes.</title>
        <authorList>
            <person name="McEvoy S.L."/>
            <person name="Sezen U.U."/>
            <person name="Trouern-Trend A."/>
            <person name="McMahon S.M."/>
            <person name="Schaberg P.G."/>
            <person name="Yang J."/>
            <person name="Wegrzyn J.L."/>
            <person name="Swenson N.G."/>
        </authorList>
    </citation>
    <scope>NUCLEOTIDE SEQUENCE</scope>
    <source>
        <strain evidence="4">91603</strain>
    </source>
</reference>
<keyword evidence="1" id="KW-0805">Transcription regulation</keyword>
<sequence length="168" mass="18657">MVTLEDEVVETLCVLERHMKIFKGYVRNRARAEVACSSAGLGSPSRRATGLSTHRNLQEVGWKLAQLAETIHVEFEYRGFVANSLADLDASMLELRPTEVDSVAVNSVLELHKLLARPGANDKVFSVANNIRPDIFTVVEQEANHNSPDSLSDERIIEVKKLASNSER</sequence>
<feature type="region of interest" description="Leucine repeat II (LRII)" evidence="3">
    <location>
        <begin position="59"/>
        <end position="91"/>
    </location>
</feature>
<dbReference type="AlphaFoldDB" id="A0AAD5J2I6"/>
<proteinExistence type="inferred from homology"/>